<sequence>MEILHQYQQSQTPKGSPKCDIWDGLGWRCFTGTRSIYNPPIMSLPGALAISIYVDWFNAHGKSTHLASIGPMMLICLNLPQMKHQGKSRVNRWRLTSRRTAVSIKSCFSRVSVTL</sequence>
<dbReference type="Proteomes" id="UP000765509">
    <property type="component" value="Unassembled WGS sequence"/>
</dbReference>
<dbReference type="AlphaFoldDB" id="A0A9Q3DYR6"/>
<dbReference type="OrthoDB" id="3253623at2759"/>
<protein>
    <submittedName>
        <fullName evidence="1">Uncharacterized protein</fullName>
    </submittedName>
</protein>
<keyword evidence="2" id="KW-1185">Reference proteome</keyword>
<evidence type="ECO:0000313" key="1">
    <source>
        <dbReference type="EMBL" id="MBW0510622.1"/>
    </source>
</evidence>
<name>A0A9Q3DYR6_9BASI</name>
<reference evidence="1" key="1">
    <citation type="submission" date="2021-03" db="EMBL/GenBank/DDBJ databases">
        <title>Draft genome sequence of rust myrtle Austropuccinia psidii MF-1, a brazilian biotype.</title>
        <authorList>
            <person name="Quecine M.C."/>
            <person name="Pachon D.M.R."/>
            <person name="Bonatelli M.L."/>
            <person name="Correr F.H."/>
            <person name="Franceschini L.M."/>
            <person name="Leite T.F."/>
            <person name="Margarido G.R.A."/>
            <person name="Almeida C.A."/>
            <person name="Ferrarezi J.A."/>
            <person name="Labate C.A."/>
        </authorList>
    </citation>
    <scope>NUCLEOTIDE SEQUENCE</scope>
    <source>
        <strain evidence="1">MF-1</strain>
    </source>
</reference>
<accession>A0A9Q3DYR6</accession>
<proteinExistence type="predicted"/>
<organism evidence="1 2">
    <name type="scientific">Austropuccinia psidii MF-1</name>
    <dbReference type="NCBI Taxonomy" id="1389203"/>
    <lineage>
        <taxon>Eukaryota</taxon>
        <taxon>Fungi</taxon>
        <taxon>Dikarya</taxon>
        <taxon>Basidiomycota</taxon>
        <taxon>Pucciniomycotina</taxon>
        <taxon>Pucciniomycetes</taxon>
        <taxon>Pucciniales</taxon>
        <taxon>Sphaerophragmiaceae</taxon>
        <taxon>Austropuccinia</taxon>
    </lineage>
</organism>
<evidence type="ECO:0000313" key="2">
    <source>
        <dbReference type="Proteomes" id="UP000765509"/>
    </source>
</evidence>
<dbReference type="EMBL" id="AVOT02021665">
    <property type="protein sequence ID" value="MBW0510622.1"/>
    <property type="molecule type" value="Genomic_DNA"/>
</dbReference>
<comment type="caution">
    <text evidence="1">The sequence shown here is derived from an EMBL/GenBank/DDBJ whole genome shotgun (WGS) entry which is preliminary data.</text>
</comment>
<gene>
    <name evidence="1" type="ORF">O181_050337</name>
</gene>